<dbReference type="Proteomes" id="UP000076871">
    <property type="component" value="Unassembled WGS sequence"/>
</dbReference>
<evidence type="ECO:0000256" key="2">
    <source>
        <dbReference type="ARBA" id="ARBA00004167"/>
    </source>
</evidence>
<dbReference type="InterPro" id="IPR036396">
    <property type="entry name" value="Cyt_P450_sf"/>
</dbReference>
<evidence type="ECO:0000256" key="4">
    <source>
        <dbReference type="ARBA" id="ARBA00010617"/>
    </source>
</evidence>
<dbReference type="GO" id="GO:0020037">
    <property type="term" value="F:heme binding"/>
    <property type="evidence" value="ECO:0007669"/>
    <property type="project" value="InterPro"/>
</dbReference>
<organism evidence="15 16">
    <name type="scientific">Laetiporus sulphureus 93-53</name>
    <dbReference type="NCBI Taxonomy" id="1314785"/>
    <lineage>
        <taxon>Eukaryota</taxon>
        <taxon>Fungi</taxon>
        <taxon>Dikarya</taxon>
        <taxon>Basidiomycota</taxon>
        <taxon>Agaricomycotina</taxon>
        <taxon>Agaricomycetes</taxon>
        <taxon>Polyporales</taxon>
        <taxon>Laetiporus</taxon>
    </lineage>
</organism>
<reference evidence="15 16" key="1">
    <citation type="journal article" date="2016" name="Mol. Biol. Evol.">
        <title>Comparative Genomics of Early-Diverging Mushroom-Forming Fungi Provides Insights into the Origins of Lignocellulose Decay Capabilities.</title>
        <authorList>
            <person name="Nagy L.G."/>
            <person name="Riley R."/>
            <person name="Tritt A."/>
            <person name="Adam C."/>
            <person name="Daum C."/>
            <person name="Floudas D."/>
            <person name="Sun H."/>
            <person name="Yadav J.S."/>
            <person name="Pangilinan J."/>
            <person name="Larsson K.H."/>
            <person name="Matsuura K."/>
            <person name="Barry K."/>
            <person name="Labutti K."/>
            <person name="Kuo R."/>
            <person name="Ohm R.A."/>
            <person name="Bhattacharya S.S."/>
            <person name="Shirouzu T."/>
            <person name="Yoshinaga Y."/>
            <person name="Martin F.M."/>
            <person name="Grigoriev I.V."/>
            <person name="Hibbett D.S."/>
        </authorList>
    </citation>
    <scope>NUCLEOTIDE SEQUENCE [LARGE SCALE GENOMIC DNA]</scope>
    <source>
        <strain evidence="15 16">93-53</strain>
    </source>
</reference>
<dbReference type="PRINTS" id="PR00463">
    <property type="entry name" value="EP450I"/>
</dbReference>
<keyword evidence="10 13" id="KW-0408">Iron</keyword>
<dbReference type="OrthoDB" id="2789670at2759"/>
<dbReference type="InterPro" id="IPR017972">
    <property type="entry name" value="Cyt_P450_CS"/>
</dbReference>
<proteinExistence type="inferred from homology"/>
<dbReference type="GO" id="GO:0004497">
    <property type="term" value="F:monooxygenase activity"/>
    <property type="evidence" value="ECO:0007669"/>
    <property type="project" value="UniProtKB-KW"/>
</dbReference>
<dbReference type="PROSITE" id="PS00086">
    <property type="entry name" value="CYTOCHROME_P450"/>
    <property type="match status" value="1"/>
</dbReference>
<dbReference type="PANTHER" id="PTHR46300:SF7">
    <property type="entry name" value="P450, PUTATIVE (EUROFUNG)-RELATED"/>
    <property type="match status" value="1"/>
</dbReference>
<dbReference type="GO" id="GO:0016020">
    <property type="term" value="C:membrane"/>
    <property type="evidence" value="ECO:0007669"/>
    <property type="project" value="UniProtKB-SubCell"/>
</dbReference>
<evidence type="ECO:0000256" key="13">
    <source>
        <dbReference type="PIRSR" id="PIRSR602401-1"/>
    </source>
</evidence>
<evidence type="ECO:0000256" key="6">
    <source>
        <dbReference type="ARBA" id="ARBA00022692"/>
    </source>
</evidence>
<dbReference type="PANTHER" id="PTHR46300">
    <property type="entry name" value="P450, PUTATIVE (EUROFUNG)-RELATED-RELATED"/>
    <property type="match status" value="1"/>
</dbReference>
<keyword evidence="7 13" id="KW-0479">Metal-binding</keyword>
<name>A0A165CPD7_9APHY</name>
<dbReference type="Gene3D" id="1.10.630.10">
    <property type="entry name" value="Cytochrome P450"/>
    <property type="match status" value="1"/>
</dbReference>
<evidence type="ECO:0000256" key="1">
    <source>
        <dbReference type="ARBA" id="ARBA00001971"/>
    </source>
</evidence>
<dbReference type="InParanoid" id="A0A165CPD7"/>
<dbReference type="GO" id="GO:0005506">
    <property type="term" value="F:iron ion binding"/>
    <property type="evidence" value="ECO:0007669"/>
    <property type="project" value="InterPro"/>
</dbReference>
<dbReference type="GeneID" id="63821887"/>
<dbReference type="GO" id="GO:0016705">
    <property type="term" value="F:oxidoreductase activity, acting on paired donors, with incorporation or reduction of molecular oxygen"/>
    <property type="evidence" value="ECO:0007669"/>
    <property type="project" value="InterPro"/>
</dbReference>
<gene>
    <name evidence="15" type="ORF">LAESUDRAFT_660205</name>
</gene>
<comment type="pathway">
    <text evidence="3">Secondary metabolite biosynthesis.</text>
</comment>
<evidence type="ECO:0000256" key="8">
    <source>
        <dbReference type="ARBA" id="ARBA00022989"/>
    </source>
</evidence>
<keyword evidence="9 14" id="KW-0560">Oxidoreductase</keyword>
<dbReference type="InterPro" id="IPR001128">
    <property type="entry name" value="Cyt_P450"/>
</dbReference>
<keyword evidence="12" id="KW-0472">Membrane</keyword>
<comment type="cofactor">
    <cofactor evidence="1 13">
        <name>heme</name>
        <dbReference type="ChEBI" id="CHEBI:30413"/>
    </cofactor>
</comment>
<dbReference type="InterPro" id="IPR002401">
    <property type="entry name" value="Cyt_P450_E_grp-I"/>
</dbReference>
<evidence type="ECO:0000256" key="3">
    <source>
        <dbReference type="ARBA" id="ARBA00005179"/>
    </source>
</evidence>
<sequence length="487" mass="55121">MDRKRRLPLPPGPSRLPFVGNVLQIPFDYQHVTFANWKKQYGDLIYARAFQQDVVVLNSTKAARDLLEKRGQKYSDRPRMVMFNELLYAFYPALPTMPYGERWRQHRGWYQMALQSSAAQGSYHSLQQKQSRRFFVELIHSPQAFMSHVNSRLIGSTLLEIGYGYDDDEFVRMAEKVNVGVFESGGPGATLVDFFPVLKYLPTWLPGAGFKRKALEVRDAGVISRTIPFERVKREMLSGVARPSFAQTLLEKADGSHTESFEFDLMGAAATLYGAGTDTTVATITSFLLAMVLNPAVFDKVQAEMDAVVHNRRLRDRDSLPYLECVLKEVYRWFAPVPLVTFCLPHSLVDADGFEGYYIPAGATVLANIWAMTRDPEIYYDPEVFRPERFQDVQPDMADLMDARKLVFGFGRRICPGRSLAESNVWLVAAGIMATMTVRKARDAFGNEMIPSVTFLSGTVSHPMPFQCDVRPRSEQTVALIMKDKIG</sequence>
<keyword evidence="8" id="KW-1133">Transmembrane helix</keyword>
<dbReference type="CDD" id="cd11065">
    <property type="entry name" value="CYP64-like"/>
    <property type="match status" value="1"/>
</dbReference>
<comment type="similarity">
    <text evidence="4 14">Belongs to the cytochrome P450 family.</text>
</comment>
<keyword evidence="16" id="KW-1185">Reference proteome</keyword>
<evidence type="ECO:0000313" key="15">
    <source>
        <dbReference type="EMBL" id="KZT03177.1"/>
    </source>
</evidence>
<dbReference type="Pfam" id="PF00067">
    <property type="entry name" value="p450"/>
    <property type="match status" value="1"/>
</dbReference>
<accession>A0A165CPD7</accession>
<evidence type="ECO:0000256" key="14">
    <source>
        <dbReference type="RuleBase" id="RU000461"/>
    </source>
</evidence>
<dbReference type="PRINTS" id="PR00385">
    <property type="entry name" value="P450"/>
</dbReference>
<keyword evidence="5 13" id="KW-0349">Heme</keyword>
<evidence type="ECO:0000256" key="11">
    <source>
        <dbReference type="ARBA" id="ARBA00023033"/>
    </source>
</evidence>
<evidence type="ECO:0000256" key="9">
    <source>
        <dbReference type="ARBA" id="ARBA00023002"/>
    </source>
</evidence>
<dbReference type="STRING" id="1314785.A0A165CPD7"/>
<dbReference type="SUPFAM" id="SSF48264">
    <property type="entry name" value="Cytochrome P450"/>
    <property type="match status" value="1"/>
</dbReference>
<comment type="subcellular location">
    <subcellularLocation>
        <location evidence="2">Membrane</location>
        <topology evidence="2">Single-pass membrane protein</topology>
    </subcellularLocation>
</comment>
<keyword evidence="6" id="KW-0812">Transmembrane</keyword>
<dbReference type="InterPro" id="IPR050364">
    <property type="entry name" value="Cytochrome_P450_fung"/>
</dbReference>
<evidence type="ECO:0000313" key="16">
    <source>
        <dbReference type="Proteomes" id="UP000076871"/>
    </source>
</evidence>
<feature type="binding site" description="axial binding residue" evidence="13">
    <location>
        <position position="415"/>
    </location>
    <ligand>
        <name>heme</name>
        <dbReference type="ChEBI" id="CHEBI:30413"/>
    </ligand>
    <ligandPart>
        <name>Fe</name>
        <dbReference type="ChEBI" id="CHEBI:18248"/>
    </ligandPart>
</feature>
<keyword evidence="11 14" id="KW-0503">Monooxygenase</keyword>
<dbReference type="AlphaFoldDB" id="A0A165CPD7"/>
<protein>
    <submittedName>
        <fullName evidence="15">Cytochrome P450</fullName>
    </submittedName>
</protein>
<dbReference type="RefSeq" id="XP_040760917.1">
    <property type="nucleotide sequence ID" value="XM_040904857.1"/>
</dbReference>
<evidence type="ECO:0000256" key="12">
    <source>
        <dbReference type="ARBA" id="ARBA00023136"/>
    </source>
</evidence>
<dbReference type="EMBL" id="KV427646">
    <property type="protein sequence ID" value="KZT03177.1"/>
    <property type="molecule type" value="Genomic_DNA"/>
</dbReference>
<evidence type="ECO:0000256" key="5">
    <source>
        <dbReference type="ARBA" id="ARBA00022617"/>
    </source>
</evidence>
<evidence type="ECO:0000256" key="10">
    <source>
        <dbReference type="ARBA" id="ARBA00023004"/>
    </source>
</evidence>
<evidence type="ECO:0000256" key="7">
    <source>
        <dbReference type="ARBA" id="ARBA00022723"/>
    </source>
</evidence>